<keyword evidence="4" id="KW-1185">Reference proteome</keyword>
<reference evidence="3 4" key="1">
    <citation type="journal article" date="2018" name="Evol. Lett.">
        <title>Horizontal gene cluster transfer increased hallucinogenic mushroom diversity.</title>
        <authorList>
            <person name="Reynolds H.T."/>
            <person name="Vijayakumar V."/>
            <person name="Gluck-Thaler E."/>
            <person name="Korotkin H.B."/>
            <person name="Matheny P.B."/>
            <person name="Slot J.C."/>
        </authorList>
    </citation>
    <scope>NUCLEOTIDE SEQUENCE [LARGE SCALE GENOMIC DNA]</scope>
    <source>
        <strain evidence="3 4">2631</strain>
    </source>
</reference>
<dbReference type="InterPro" id="IPR052974">
    <property type="entry name" value="GH79_Enzymes"/>
</dbReference>
<evidence type="ECO:0000259" key="2">
    <source>
        <dbReference type="Pfam" id="PF16862"/>
    </source>
</evidence>
<dbReference type="EMBL" id="NHYD01003434">
    <property type="protein sequence ID" value="PPQ77718.1"/>
    <property type="molecule type" value="Genomic_DNA"/>
</dbReference>
<dbReference type="InterPro" id="IPR017853">
    <property type="entry name" value="GH"/>
</dbReference>
<dbReference type="STRING" id="93625.A0A409WGQ8"/>
<dbReference type="OrthoDB" id="2796951at2759"/>
<feature type="signal peptide" evidence="1">
    <location>
        <begin position="1"/>
        <end position="21"/>
    </location>
</feature>
<organism evidence="3 4">
    <name type="scientific">Psilocybe cyanescens</name>
    <dbReference type="NCBI Taxonomy" id="93625"/>
    <lineage>
        <taxon>Eukaryota</taxon>
        <taxon>Fungi</taxon>
        <taxon>Dikarya</taxon>
        <taxon>Basidiomycota</taxon>
        <taxon>Agaricomycotina</taxon>
        <taxon>Agaricomycetes</taxon>
        <taxon>Agaricomycetidae</taxon>
        <taxon>Agaricales</taxon>
        <taxon>Agaricineae</taxon>
        <taxon>Strophariaceae</taxon>
        <taxon>Psilocybe</taxon>
    </lineage>
</organism>
<evidence type="ECO:0000313" key="4">
    <source>
        <dbReference type="Proteomes" id="UP000283269"/>
    </source>
</evidence>
<dbReference type="Gene3D" id="3.20.20.80">
    <property type="entry name" value="Glycosidases"/>
    <property type="match status" value="1"/>
</dbReference>
<protein>
    <recommendedName>
        <fullName evidence="2">Beta-glucuronidase C-terminal domain-containing protein</fullName>
    </recommendedName>
</protein>
<gene>
    <name evidence="3" type="ORF">CVT25_011153</name>
</gene>
<dbReference type="InParanoid" id="A0A409WGQ8"/>
<comment type="caution">
    <text evidence="3">The sequence shown here is derived from an EMBL/GenBank/DDBJ whole genome shotgun (WGS) entry which is preliminary data.</text>
</comment>
<evidence type="ECO:0000256" key="1">
    <source>
        <dbReference type="SAM" id="SignalP"/>
    </source>
</evidence>
<feature type="chain" id="PRO_5019229330" description="Beta-glucuronidase C-terminal domain-containing protein" evidence="1">
    <location>
        <begin position="22"/>
        <end position="615"/>
    </location>
</feature>
<dbReference type="PANTHER" id="PTHR36183">
    <property type="entry name" value="BETA-GLUCURONIDASE"/>
    <property type="match status" value="1"/>
</dbReference>
<dbReference type="SUPFAM" id="SSF51445">
    <property type="entry name" value="(Trans)glycosidases"/>
    <property type="match status" value="1"/>
</dbReference>
<proteinExistence type="predicted"/>
<sequence>MQGPFALLTFFSLPLLVVVDAVQITVPSAPPSNHVVQPNFLGISFELSFLSEYFGNDTSTIPPTVVKYLSALRSRTGNQPLRVRVGGNSMDDSTYVPTQTSPMLQLIAGDFDFDDQPVNYGPVLWDVMDKIASDIGGAAYLIGHCFFQLITPWYALQCYILPFTSTNLALSIAAGEAAQKLGDNLDGFLLGNEPDLYTSHGDRPNIKNYTTAIYIDEFKTASDHLTNTSAGNILDKHDIGGPTICCAWVRLHPTNLDALLDDGYTSSFGDILKYISSLQHYPQNNCNPGFHKYEIPYYVQHANVVQLAAWQASGVNKVVSSTGPNKQHLIMSEFNSASCGGIPNISDTFAVGSLWTIDYALQMASVGYSAAYLHTRERGISYNLFTPPDGPNGAPGPWTTNPPFYSLLVTAEALRSESQNGSIVADLDISGSKENTSVDVSGYAVYDAVDSTVQQLVFFNFANVSSSAGSSTSFDVPSGVFTANNGKNVLVKYLVGDSMQEKTNIGWGGETLANAGDGTLLAANSTWAVPNTQVDCTKGCTIKVPAPGMAVVFAGGLSPTGNSTANTSTNALPSSSLVANPTATGAAARLMLDSSTIISILIGTALAIISTSLQV</sequence>
<name>A0A409WGQ8_PSICY</name>
<dbReference type="PANTHER" id="PTHR36183:SF2">
    <property type="entry name" value="BETA-GLUCURONIDASE C-TERMINAL DOMAIN-CONTAINING PROTEIN"/>
    <property type="match status" value="1"/>
</dbReference>
<evidence type="ECO:0000313" key="3">
    <source>
        <dbReference type="EMBL" id="PPQ77718.1"/>
    </source>
</evidence>
<feature type="domain" description="Beta-glucuronidase C-terminal" evidence="2">
    <location>
        <begin position="442"/>
        <end position="551"/>
    </location>
</feature>
<dbReference type="InterPro" id="IPR031728">
    <property type="entry name" value="GlcAase_C"/>
</dbReference>
<keyword evidence="1" id="KW-0732">Signal</keyword>
<dbReference type="AlphaFoldDB" id="A0A409WGQ8"/>
<accession>A0A409WGQ8</accession>
<dbReference type="Pfam" id="PF16862">
    <property type="entry name" value="Glyco_hydro_79C"/>
    <property type="match status" value="1"/>
</dbReference>
<dbReference type="Proteomes" id="UP000283269">
    <property type="component" value="Unassembled WGS sequence"/>
</dbReference>